<dbReference type="InterPro" id="IPR010982">
    <property type="entry name" value="Lambda_DNA-bd_dom_sf"/>
</dbReference>
<dbReference type="PANTHER" id="PTHR46797">
    <property type="entry name" value="HTH-TYPE TRANSCRIPTIONAL REGULATOR"/>
    <property type="match status" value="1"/>
</dbReference>
<dbReference type="InterPro" id="IPR001387">
    <property type="entry name" value="Cro/C1-type_HTH"/>
</dbReference>
<dbReference type="GO" id="GO:0003677">
    <property type="term" value="F:DNA binding"/>
    <property type="evidence" value="ECO:0007669"/>
    <property type="project" value="UniProtKB-KW"/>
</dbReference>
<keyword evidence="1" id="KW-0238">DNA-binding</keyword>
<evidence type="ECO:0000313" key="3">
    <source>
        <dbReference type="EMBL" id="KAB7704910.1"/>
    </source>
</evidence>
<name>A0A6I1FH36_9BACI</name>
<protein>
    <submittedName>
        <fullName evidence="3">Helix-turn-helix domain-containing protein</fullName>
    </submittedName>
</protein>
<feature type="domain" description="HTH cro/C1-type" evidence="2">
    <location>
        <begin position="9"/>
        <end position="70"/>
    </location>
</feature>
<proteinExistence type="predicted"/>
<dbReference type="PROSITE" id="PS50943">
    <property type="entry name" value="HTH_CROC1"/>
    <property type="match status" value="1"/>
</dbReference>
<evidence type="ECO:0000313" key="4">
    <source>
        <dbReference type="Proteomes" id="UP000429595"/>
    </source>
</evidence>
<dbReference type="GO" id="GO:0003700">
    <property type="term" value="F:DNA-binding transcription factor activity"/>
    <property type="evidence" value="ECO:0007669"/>
    <property type="project" value="TreeGrafter"/>
</dbReference>
<dbReference type="GO" id="GO:0005829">
    <property type="term" value="C:cytosol"/>
    <property type="evidence" value="ECO:0007669"/>
    <property type="project" value="TreeGrafter"/>
</dbReference>
<keyword evidence="4" id="KW-1185">Reference proteome</keyword>
<dbReference type="Pfam" id="PF01381">
    <property type="entry name" value="HTH_3"/>
    <property type="match status" value="1"/>
</dbReference>
<evidence type="ECO:0000256" key="1">
    <source>
        <dbReference type="ARBA" id="ARBA00023125"/>
    </source>
</evidence>
<dbReference type="PANTHER" id="PTHR46797:SF1">
    <property type="entry name" value="METHYLPHOSPHONATE SYNTHASE"/>
    <property type="match status" value="1"/>
</dbReference>
<evidence type="ECO:0000259" key="2">
    <source>
        <dbReference type="PROSITE" id="PS50943"/>
    </source>
</evidence>
<dbReference type="Proteomes" id="UP000429595">
    <property type="component" value="Unassembled WGS sequence"/>
</dbReference>
<gene>
    <name evidence="3" type="ORF">F9802_15200</name>
</gene>
<dbReference type="Gene3D" id="1.10.260.40">
    <property type="entry name" value="lambda repressor-like DNA-binding domains"/>
    <property type="match status" value="1"/>
</dbReference>
<accession>A0A6I1FH36</accession>
<dbReference type="InterPro" id="IPR050807">
    <property type="entry name" value="TransReg_Diox_bact_type"/>
</dbReference>
<comment type="caution">
    <text evidence="3">The sequence shown here is derived from an EMBL/GenBank/DDBJ whole genome shotgun (WGS) entry which is preliminary data.</text>
</comment>
<dbReference type="AlphaFoldDB" id="A0A6I1FH36"/>
<dbReference type="RefSeq" id="WP_152153473.1">
    <property type="nucleotide sequence ID" value="NZ_WEIO01000010.1"/>
</dbReference>
<dbReference type="CDD" id="cd00093">
    <property type="entry name" value="HTH_XRE"/>
    <property type="match status" value="1"/>
</dbReference>
<organism evidence="3 4">
    <name type="scientific">Bacillus aerolatus</name>
    <dbReference type="NCBI Taxonomy" id="2653354"/>
    <lineage>
        <taxon>Bacteria</taxon>
        <taxon>Bacillati</taxon>
        <taxon>Bacillota</taxon>
        <taxon>Bacilli</taxon>
        <taxon>Bacillales</taxon>
        <taxon>Bacillaceae</taxon>
        <taxon>Bacillus</taxon>
    </lineage>
</organism>
<dbReference type="SMART" id="SM00530">
    <property type="entry name" value="HTH_XRE"/>
    <property type="match status" value="1"/>
</dbReference>
<dbReference type="EMBL" id="WEIO01000010">
    <property type="protein sequence ID" value="KAB7704910.1"/>
    <property type="molecule type" value="Genomic_DNA"/>
</dbReference>
<sequence length="109" mass="12404">MLYDLGQRIRTIRTNKGISLNAFAEKLGVSPGYLSNLETGKTNTIQLSLLEKLQTELHLFPFEKKSMDELDIRLTHANKKMKELQTQNPDAVKYLLSTLENGIELLLKS</sequence>
<dbReference type="SUPFAM" id="SSF47413">
    <property type="entry name" value="lambda repressor-like DNA-binding domains"/>
    <property type="match status" value="1"/>
</dbReference>
<reference evidence="3 4" key="1">
    <citation type="submission" date="2019-10" db="EMBL/GenBank/DDBJ databases">
        <title>Bacillus aerolatum sp. nov., isolated from bioaerosol of sport playgrounds.</title>
        <authorList>
            <person name="Chen P."/>
            <person name="Zhang G."/>
        </authorList>
    </citation>
    <scope>NUCLEOTIDE SEQUENCE [LARGE SCALE GENOMIC DNA]</scope>
    <source>
        <strain evidence="3 4">CX253</strain>
    </source>
</reference>